<dbReference type="Proteomes" id="UP000179237">
    <property type="component" value="Unassembled WGS sequence"/>
</dbReference>
<proteinExistence type="predicted"/>
<organism evidence="1 2">
    <name type="scientific">Candidatus Collierbacteria bacterium RIFOXYD1_FULL_40_9</name>
    <dbReference type="NCBI Taxonomy" id="1817731"/>
    <lineage>
        <taxon>Bacteria</taxon>
        <taxon>Candidatus Collieribacteriota</taxon>
    </lineage>
</organism>
<accession>A0A1F5FWE8</accession>
<reference evidence="1 2" key="1">
    <citation type="journal article" date="2016" name="Nat. Commun.">
        <title>Thousands of microbial genomes shed light on interconnected biogeochemical processes in an aquifer system.</title>
        <authorList>
            <person name="Anantharaman K."/>
            <person name="Brown C.T."/>
            <person name="Hug L.A."/>
            <person name="Sharon I."/>
            <person name="Castelle C.J."/>
            <person name="Probst A.J."/>
            <person name="Thomas B.C."/>
            <person name="Singh A."/>
            <person name="Wilkins M.J."/>
            <person name="Karaoz U."/>
            <person name="Brodie E.L."/>
            <person name="Williams K.H."/>
            <person name="Hubbard S.S."/>
            <person name="Banfield J.F."/>
        </authorList>
    </citation>
    <scope>NUCLEOTIDE SEQUENCE [LARGE SCALE GENOMIC DNA]</scope>
</reference>
<comment type="caution">
    <text evidence="1">The sequence shown here is derived from an EMBL/GenBank/DDBJ whole genome shotgun (WGS) entry which is preliminary data.</text>
</comment>
<dbReference type="AlphaFoldDB" id="A0A1F5FWE8"/>
<evidence type="ECO:0000313" key="1">
    <source>
        <dbReference type="EMBL" id="OGD83938.1"/>
    </source>
</evidence>
<evidence type="ECO:0000313" key="2">
    <source>
        <dbReference type="Proteomes" id="UP000179237"/>
    </source>
</evidence>
<name>A0A1F5FWE8_9BACT</name>
<gene>
    <name evidence="1" type="ORF">A2572_00050</name>
</gene>
<sequence length="121" mass="13649">MSYINFSQSCASLCQLVRSILAEKDTLSFEKSTSPDFYTEGDRLYINLGLSQGWVVVDTPNDTVHHVSDVDDKLTQENLCNSYLAELLYQDISDVMITILEELGFTDDRQVSNTSKNTLLL</sequence>
<protein>
    <submittedName>
        <fullName evidence="1">Uncharacterized protein</fullName>
    </submittedName>
</protein>
<dbReference type="EMBL" id="MFAQ01000005">
    <property type="protein sequence ID" value="OGD83938.1"/>
    <property type="molecule type" value="Genomic_DNA"/>
</dbReference>